<reference evidence="1 2" key="1">
    <citation type="submission" date="2021-06" db="EMBL/GenBank/DDBJ databases">
        <authorList>
            <person name="Palmer J.M."/>
        </authorList>
    </citation>
    <scope>NUCLEOTIDE SEQUENCE [LARGE SCALE GENOMIC DNA]</scope>
    <source>
        <strain evidence="1 2">GA_2019</strain>
        <tissue evidence="1">Muscle</tissue>
    </source>
</reference>
<organism evidence="1 2">
    <name type="scientific">Goodea atripinnis</name>
    <dbReference type="NCBI Taxonomy" id="208336"/>
    <lineage>
        <taxon>Eukaryota</taxon>
        <taxon>Metazoa</taxon>
        <taxon>Chordata</taxon>
        <taxon>Craniata</taxon>
        <taxon>Vertebrata</taxon>
        <taxon>Euteleostomi</taxon>
        <taxon>Actinopterygii</taxon>
        <taxon>Neopterygii</taxon>
        <taxon>Teleostei</taxon>
        <taxon>Neoteleostei</taxon>
        <taxon>Acanthomorphata</taxon>
        <taxon>Ovalentaria</taxon>
        <taxon>Atherinomorphae</taxon>
        <taxon>Cyprinodontiformes</taxon>
        <taxon>Goodeidae</taxon>
        <taxon>Goodea</taxon>
    </lineage>
</organism>
<name>A0ABV0MX88_9TELE</name>
<sequence>MLRNMYSVKTDLNLLNYTNTKANESGQEYVERILKVWEEQTGQSPLMLPLQKPFKEPMIKGQTVRDEMLKLVALGQLLIDQWVATLVHHIDRKDENQKQNAQEN</sequence>
<dbReference type="Proteomes" id="UP001476798">
    <property type="component" value="Unassembled WGS sequence"/>
</dbReference>
<evidence type="ECO:0000313" key="1">
    <source>
        <dbReference type="EMBL" id="MEQ2163745.1"/>
    </source>
</evidence>
<evidence type="ECO:0000313" key="2">
    <source>
        <dbReference type="Proteomes" id="UP001476798"/>
    </source>
</evidence>
<keyword evidence="2" id="KW-1185">Reference proteome</keyword>
<gene>
    <name evidence="1" type="ORF">GOODEAATRI_033563</name>
</gene>
<comment type="caution">
    <text evidence="1">The sequence shown here is derived from an EMBL/GenBank/DDBJ whole genome shotgun (WGS) entry which is preliminary data.</text>
</comment>
<dbReference type="EMBL" id="JAHRIO010017097">
    <property type="protein sequence ID" value="MEQ2163745.1"/>
    <property type="molecule type" value="Genomic_DNA"/>
</dbReference>
<protein>
    <submittedName>
        <fullName evidence="1">Uncharacterized protein</fullName>
    </submittedName>
</protein>
<proteinExistence type="predicted"/>
<accession>A0ABV0MX88</accession>